<dbReference type="RefSeq" id="WP_337331999.1">
    <property type="nucleotide sequence ID" value="NZ_JBBDGM010000006.1"/>
</dbReference>
<dbReference type="EMBL" id="JBBDGM010000006">
    <property type="protein sequence ID" value="MEJ1088331.1"/>
    <property type="molecule type" value="Genomic_DNA"/>
</dbReference>
<organism evidence="1 2">
    <name type="scientific">Microbacterium bandirmense</name>
    <dbReference type="NCBI Taxonomy" id="3122050"/>
    <lineage>
        <taxon>Bacteria</taxon>
        <taxon>Bacillati</taxon>
        <taxon>Actinomycetota</taxon>
        <taxon>Actinomycetes</taxon>
        <taxon>Micrococcales</taxon>
        <taxon>Microbacteriaceae</taxon>
        <taxon>Microbacterium</taxon>
    </lineage>
</organism>
<gene>
    <name evidence="1" type="ORF">WDU99_08380</name>
</gene>
<comment type="caution">
    <text evidence="1">The sequence shown here is derived from an EMBL/GenBank/DDBJ whole genome shotgun (WGS) entry which is preliminary data.</text>
</comment>
<evidence type="ECO:0000313" key="2">
    <source>
        <dbReference type="Proteomes" id="UP001371224"/>
    </source>
</evidence>
<keyword evidence="2" id="KW-1185">Reference proteome</keyword>
<accession>A0ABU8LCM8</accession>
<name>A0ABU8LCM8_9MICO</name>
<evidence type="ECO:0008006" key="3">
    <source>
        <dbReference type="Google" id="ProtNLM"/>
    </source>
</evidence>
<sequence>MAVNKSALVAAITKFRADTATAVKLHDPERTNTANTKRKHLGVMEARAELLKSLPAEPEAPRANRASVIAGLTPTTADQVAVQARELGIVDRLIASGRTLAEVMRGASPERLAAIASNAEVMPEVLRSDDPVAVVASIHERVFEALVEVGHPQATIARDAQAQFDEQAAWREVVKDIIEGAQTGAGLTALFKADHEGFEALMASNTEPVVNADTAEAVRKLDQTFKVGPHAA</sequence>
<evidence type="ECO:0000313" key="1">
    <source>
        <dbReference type="EMBL" id="MEJ1088331.1"/>
    </source>
</evidence>
<dbReference type="Proteomes" id="UP001371224">
    <property type="component" value="Unassembled WGS sequence"/>
</dbReference>
<reference evidence="1 2" key="1">
    <citation type="submission" date="2024-02" db="EMBL/GenBank/DDBJ databases">
        <authorList>
            <person name="Saticioglu I.B."/>
        </authorList>
    </citation>
    <scope>NUCLEOTIDE SEQUENCE [LARGE SCALE GENOMIC DNA]</scope>
    <source>
        <strain evidence="1 2">Mu-80</strain>
    </source>
</reference>
<protein>
    <recommendedName>
        <fullName evidence="3">DUF222 domain-containing protein</fullName>
    </recommendedName>
</protein>
<proteinExistence type="predicted"/>